<accession>A0A7J5DQX9</accession>
<evidence type="ECO:0000313" key="3">
    <source>
        <dbReference type="Proteomes" id="UP000449906"/>
    </source>
</evidence>
<comment type="caution">
    <text evidence="2">The sequence shown here is derived from an EMBL/GenBank/DDBJ whole genome shotgun (WGS) entry which is preliminary data.</text>
</comment>
<name>A0A7J5DQX9_NOCSI</name>
<gene>
    <name evidence="2" type="ORF">F9L07_27150</name>
</gene>
<feature type="signal peptide" evidence="1">
    <location>
        <begin position="1"/>
        <end position="36"/>
    </location>
</feature>
<keyword evidence="1" id="KW-0732">Signal</keyword>
<organism evidence="2 3">
    <name type="scientific">Nocardioides simplex</name>
    <name type="common">Arthrobacter simplex</name>
    <dbReference type="NCBI Taxonomy" id="2045"/>
    <lineage>
        <taxon>Bacteria</taxon>
        <taxon>Bacillati</taxon>
        <taxon>Actinomycetota</taxon>
        <taxon>Actinomycetes</taxon>
        <taxon>Propionibacteriales</taxon>
        <taxon>Nocardioidaceae</taxon>
        <taxon>Pimelobacter</taxon>
    </lineage>
</organism>
<feature type="chain" id="PRO_5029576253" evidence="1">
    <location>
        <begin position="37"/>
        <end position="252"/>
    </location>
</feature>
<sequence length="252" mass="26587">MKIRSTKRKRTSFAVGALAALAAVAGTFAAPSVAHADPDNPDHLTVIYDAVGSTHVAGGVNADMPLGPTEIRVTIDTLAPLPTPIIAGTMTVPPKTMNFEILGLPARSKVTMTQVGQITGTLTKLPAPRQALDLESTVKYDIKLSDVEVKVFGIWWPLAVGNNCHTVNPATINVSSPIDDSTSPPTGFFKINTGGPLTSKYTIGNFTGCAPLNFFSIPGFFPTIGSIPINAIVPNSDNTLQLELSNPRAPQW</sequence>
<reference evidence="2 3" key="1">
    <citation type="submission" date="2019-09" db="EMBL/GenBank/DDBJ databases">
        <title>Pimelobacter sp. isolated from Paulinella.</title>
        <authorList>
            <person name="Jeong S.E."/>
        </authorList>
    </citation>
    <scope>NUCLEOTIDE SEQUENCE [LARGE SCALE GENOMIC DNA]</scope>
    <source>
        <strain evidence="2 3">Pch-N</strain>
    </source>
</reference>
<evidence type="ECO:0000256" key="1">
    <source>
        <dbReference type="SAM" id="SignalP"/>
    </source>
</evidence>
<dbReference type="EMBL" id="WBVM01000006">
    <property type="protein sequence ID" value="KAB2807173.1"/>
    <property type="molecule type" value="Genomic_DNA"/>
</dbReference>
<dbReference type="AlphaFoldDB" id="A0A7J5DQX9"/>
<protein>
    <submittedName>
        <fullName evidence="2">Uncharacterized protein</fullName>
    </submittedName>
</protein>
<proteinExistence type="predicted"/>
<dbReference type="RefSeq" id="WP_151583049.1">
    <property type="nucleotide sequence ID" value="NZ_WBVM01000006.1"/>
</dbReference>
<evidence type="ECO:0000313" key="2">
    <source>
        <dbReference type="EMBL" id="KAB2807173.1"/>
    </source>
</evidence>
<dbReference type="Proteomes" id="UP000449906">
    <property type="component" value="Unassembled WGS sequence"/>
</dbReference>